<protein>
    <submittedName>
        <fullName evidence="9">Sec-independent protein translocase protein TatB</fullName>
    </submittedName>
</protein>
<keyword evidence="2" id="KW-0813">Transport</keyword>
<comment type="subcellular location">
    <subcellularLocation>
        <location evidence="1">Membrane</location>
        <topology evidence="1">Single-pass membrane protein</topology>
    </subcellularLocation>
</comment>
<feature type="region of interest" description="Disordered" evidence="8">
    <location>
        <begin position="74"/>
        <end position="126"/>
    </location>
</feature>
<evidence type="ECO:0000256" key="2">
    <source>
        <dbReference type="ARBA" id="ARBA00022448"/>
    </source>
</evidence>
<dbReference type="RefSeq" id="WP_100343333.1">
    <property type="nucleotide sequence ID" value="NZ_PGFB01000001.1"/>
</dbReference>
<name>A0A2M9C4J6_9MICO</name>
<evidence type="ECO:0000256" key="6">
    <source>
        <dbReference type="ARBA" id="ARBA00023010"/>
    </source>
</evidence>
<keyword evidence="5" id="KW-1133">Transmembrane helix</keyword>
<dbReference type="AlphaFoldDB" id="A0A2M9C4J6"/>
<keyword evidence="4" id="KW-0653">Protein transport</keyword>
<keyword evidence="6" id="KW-0811">Translocation</keyword>
<evidence type="ECO:0000256" key="3">
    <source>
        <dbReference type="ARBA" id="ARBA00022692"/>
    </source>
</evidence>
<evidence type="ECO:0000313" key="9">
    <source>
        <dbReference type="EMBL" id="PJJ65432.1"/>
    </source>
</evidence>
<feature type="compositionally biased region" description="Basic and acidic residues" evidence="8">
    <location>
        <begin position="94"/>
        <end position="126"/>
    </location>
</feature>
<dbReference type="GO" id="GO:0016020">
    <property type="term" value="C:membrane"/>
    <property type="evidence" value="ECO:0007669"/>
    <property type="project" value="UniProtKB-ARBA"/>
</dbReference>
<organism evidence="9 10">
    <name type="scientific">Compostimonas suwonensis</name>
    <dbReference type="NCBI Taxonomy" id="1048394"/>
    <lineage>
        <taxon>Bacteria</taxon>
        <taxon>Bacillati</taxon>
        <taxon>Actinomycetota</taxon>
        <taxon>Actinomycetes</taxon>
        <taxon>Micrococcales</taxon>
        <taxon>Microbacteriaceae</taxon>
        <taxon>Compostimonas</taxon>
    </lineage>
</organism>
<dbReference type="EMBL" id="PGFB01000001">
    <property type="protein sequence ID" value="PJJ65432.1"/>
    <property type="molecule type" value="Genomic_DNA"/>
</dbReference>
<keyword evidence="10" id="KW-1185">Reference proteome</keyword>
<accession>A0A2M9C4J6</accession>
<dbReference type="Pfam" id="PF02416">
    <property type="entry name" value="TatA_B_E"/>
    <property type="match status" value="1"/>
</dbReference>
<sequence>MFGLTFEKLLIIAVIAALVIGPHRLPGLAARAAQMLRRLRSTADSAMGRVREELGPDFDDVDWKKLDPRQYDPRRIVRNALMDDTPSATPTTPRPEHPRPDNATTGRERGDPPETIDRDDRLSPAR</sequence>
<evidence type="ECO:0000256" key="8">
    <source>
        <dbReference type="SAM" id="MobiDB-lite"/>
    </source>
</evidence>
<dbReference type="Proteomes" id="UP000230161">
    <property type="component" value="Unassembled WGS sequence"/>
</dbReference>
<keyword evidence="7" id="KW-0472">Membrane</keyword>
<dbReference type="GO" id="GO:0015031">
    <property type="term" value="P:protein transport"/>
    <property type="evidence" value="ECO:0007669"/>
    <property type="project" value="UniProtKB-KW"/>
</dbReference>
<evidence type="ECO:0000256" key="1">
    <source>
        <dbReference type="ARBA" id="ARBA00004167"/>
    </source>
</evidence>
<dbReference type="OrthoDB" id="3267321at2"/>
<evidence type="ECO:0000256" key="7">
    <source>
        <dbReference type="ARBA" id="ARBA00023136"/>
    </source>
</evidence>
<comment type="caution">
    <text evidence="9">The sequence shown here is derived from an EMBL/GenBank/DDBJ whole genome shotgun (WGS) entry which is preliminary data.</text>
</comment>
<dbReference type="PRINTS" id="PR01506">
    <property type="entry name" value="TATBPROTEIN"/>
</dbReference>
<evidence type="ECO:0000256" key="4">
    <source>
        <dbReference type="ARBA" id="ARBA00022927"/>
    </source>
</evidence>
<keyword evidence="3" id="KW-0812">Transmembrane</keyword>
<reference evidence="9 10" key="1">
    <citation type="submission" date="2017-11" db="EMBL/GenBank/DDBJ databases">
        <title>Genomic Encyclopedia of Archaeal and Bacterial Type Strains, Phase II (KMG-II): From Individual Species to Whole Genera.</title>
        <authorList>
            <person name="Goeker M."/>
        </authorList>
    </citation>
    <scope>NUCLEOTIDE SEQUENCE [LARGE SCALE GENOMIC DNA]</scope>
    <source>
        <strain evidence="9 10">DSM 25625</strain>
    </source>
</reference>
<dbReference type="Gene3D" id="1.20.5.3310">
    <property type="match status" value="1"/>
</dbReference>
<proteinExistence type="predicted"/>
<evidence type="ECO:0000313" key="10">
    <source>
        <dbReference type="Proteomes" id="UP000230161"/>
    </source>
</evidence>
<gene>
    <name evidence="9" type="ORF">CLV54_0465</name>
</gene>
<dbReference type="InterPro" id="IPR003369">
    <property type="entry name" value="TatA/B/E"/>
</dbReference>
<evidence type="ECO:0000256" key="5">
    <source>
        <dbReference type="ARBA" id="ARBA00022989"/>
    </source>
</evidence>